<feature type="non-terminal residue" evidence="2">
    <location>
        <position position="97"/>
    </location>
</feature>
<evidence type="ECO:0000256" key="1">
    <source>
        <dbReference type="SAM" id="MobiDB-lite"/>
    </source>
</evidence>
<dbReference type="Proteomes" id="UP000054217">
    <property type="component" value="Unassembled WGS sequence"/>
</dbReference>
<sequence>GVKRWMGTHPSSHNEKLRRKALHADTADKSQLLHKNDLPQSSGVLASHLLDPKVPSEELSEYHRYIDHSQLMLDAMHDEAEYMDQWHYTRFVEKSSG</sequence>
<organism evidence="2 3">
    <name type="scientific">Pisolithus tinctorius Marx 270</name>
    <dbReference type="NCBI Taxonomy" id="870435"/>
    <lineage>
        <taxon>Eukaryota</taxon>
        <taxon>Fungi</taxon>
        <taxon>Dikarya</taxon>
        <taxon>Basidiomycota</taxon>
        <taxon>Agaricomycotina</taxon>
        <taxon>Agaricomycetes</taxon>
        <taxon>Agaricomycetidae</taxon>
        <taxon>Boletales</taxon>
        <taxon>Sclerodermatineae</taxon>
        <taxon>Pisolithaceae</taxon>
        <taxon>Pisolithus</taxon>
    </lineage>
</organism>
<evidence type="ECO:0000313" key="2">
    <source>
        <dbReference type="EMBL" id="KIN96288.1"/>
    </source>
</evidence>
<keyword evidence="3" id="KW-1185">Reference proteome</keyword>
<feature type="region of interest" description="Disordered" evidence="1">
    <location>
        <begin position="1"/>
        <end position="21"/>
    </location>
</feature>
<dbReference type="EMBL" id="KN832050">
    <property type="protein sequence ID" value="KIN96288.1"/>
    <property type="molecule type" value="Genomic_DNA"/>
</dbReference>
<dbReference type="OrthoDB" id="10442483at2759"/>
<proteinExistence type="predicted"/>
<evidence type="ECO:0000313" key="3">
    <source>
        <dbReference type="Proteomes" id="UP000054217"/>
    </source>
</evidence>
<reference evidence="3" key="2">
    <citation type="submission" date="2015-01" db="EMBL/GenBank/DDBJ databases">
        <title>Evolutionary Origins and Diversification of the Mycorrhizal Mutualists.</title>
        <authorList>
            <consortium name="DOE Joint Genome Institute"/>
            <consortium name="Mycorrhizal Genomics Consortium"/>
            <person name="Kohler A."/>
            <person name="Kuo A."/>
            <person name="Nagy L.G."/>
            <person name="Floudas D."/>
            <person name="Copeland A."/>
            <person name="Barry K.W."/>
            <person name="Cichocki N."/>
            <person name="Veneault-Fourrey C."/>
            <person name="LaButti K."/>
            <person name="Lindquist E.A."/>
            <person name="Lipzen A."/>
            <person name="Lundell T."/>
            <person name="Morin E."/>
            <person name="Murat C."/>
            <person name="Riley R."/>
            <person name="Ohm R."/>
            <person name="Sun H."/>
            <person name="Tunlid A."/>
            <person name="Henrissat B."/>
            <person name="Grigoriev I.V."/>
            <person name="Hibbett D.S."/>
            <person name="Martin F."/>
        </authorList>
    </citation>
    <scope>NUCLEOTIDE SEQUENCE [LARGE SCALE GENOMIC DNA]</scope>
    <source>
        <strain evidence="3">Marx 270</strain>
    </source>
</reference>
<gene>
    <name evidence="2" type="ORF">M404DRAFT_67657</name>
</gene>
<dbReference type="AlphaFoldDB" id="A0A0C3NLW3"/>
<dbReference type="InParanoid" id="A0A0C3NLW3"/>
<protein>
    <submittedName>
        <fullName evidence="2">Uncharacterized protein</fullName>
    </submittedName>
</protein>
<reference evidence="2 3" key="1">
    <citation type="submission" date="2014-04" db="EMBL/GenBank/DDBJ databases">
        <authorList>
            <consortium name="DOE Joint Genome Institute"/>
            <person name="Kuo A."/>
            <person name="Kohler A."/>
            <person name="Costa M.D."/>
            <person name="Nagy L.G."/>
            <person name="Floudas D."/>
            <person name="Copeland A."/>
            <person name="Barry K.W."/>
            <person name="Cichocki N."/>
            <person name="Veneault-Fourrey C."/>
            <person name="LaButti K."/>
            <person name="Lindquist E.A."/>
            <person name="Lipzen A."/>
            <person name="Lundell T."/>
            <person name="Morin E."/>
            <person name="Murat C."/>
            <person name="Sun H."/>
            <person name="Tunlid A."/>
            <person name="Henrissat B."/>
            <person name="Grigoriev I.V."/>
            <person name="Hibbett D.S."/>
            <person name="Martin F."/>
            <person name="Nordberg H.P."/>
            <person name="Cantor M.N."/>
            <person name="Hua S.X."/>
        </authorList>
    </citation>
    <scope>NUCLEOTIDE SEQUENCE [LARGE SCALE GENOMIC DNA]</scope>
    <source>
        <strain evidence="2 3">Marx 270</strain>
    </source>
</reference>
<name>A0A0C3NLW3_PISTI</name>
<dbReference type="STRING" id="870435.A0A0C3NLW3"/>
<feature type="non-terminal residue" evidence="2">
    <location>
        <position position="1"/>
    </location>
</feature>
<dbReference type="HOGENOM" id="CLU_2352339_0_0_1"/>
<accession>A0A0C3NLW3</accession>